<name>A0A1H9XT18_9MICO</name>
<proteinExistence type="predicted"/>
<dbReference type="Proteomes" id="UP000199019">
    <property type="component" value="Unassembled WGS sequence"/>
</dbReference>
<protein>
    <submittedName>
        <fullName evidence="2">Uncharacterized protein</fullName>
    </submittedName>
</protein>
<sequence length="124" mass="13414">MRAISQRVSRITSRRAPRDAAHDGHAEELPPADELRHVPTTSRMTLPERLEGLEGADADGLLITRQRAGLYVLSDASGQVVGRISGDYVVGFTATYHGTSGLFADLETAKATIAELHIREASDF</sequence>
<gene>
    <name evidence="2" type="ORF">SAMN05216199_0234</name>
</gene>
<keyword evidence="3" id="KW-1185">Reference proteome</keyword>
<evidence type="ECO:0000256" key="1">
    <source>
        <dbReference type="SAM" id="MobiDB-lite"/>
    </source>
</evidence>
<feature type="region of interest" description="Disordered" evidence="1">
    <location>
        <begin position="1"/>
        <end position="39"/>
    </location>
</feature>
<feature type="compositionally biased region" description="Basic and acidic residues" evidence="1">
    <location>
        <begin position="16"/>
        <end position="37"/>
    </location>
</feature>
<reference evidence="3" key="1">
    <citation type="submission" date="2016-10" db="EMBL/GenBank/DDBJ databases">
        <authorList>
            <person name="Varghese N."/>
            <person name="Submissions S."/>
        </authorList>
    </citation>
    <scope>NUCLEOTIDE SEQUENCE [LARGE SCALE GENOMIC DNA]</scope>
    <source>
        <strain evidence="3">CGMCC 1.6963</strain>
    </source>
</reference>
<dbReference type="AlphaFoldDB" id="A0A1H9XT18"/>
<dbReference type="EMBL" id="FOHB01000011">
    <property type="protein sequence ID" value="SES48867.1"/>
    <property type="molecule type" value="Genomic_DNA"/>
</dbReference>
<evidence type="ECO:0000313" key="2">
    <source>
        <dbReference type="EMBL" id="SES48867.1"/>
    </source>
</evidence>
<dbReference type="RefSeq" id="WP_245735974.1">
    <property type="nucleotide sequence ID" value="NZ_FOHB01000011.1"/>
</dbReference>
<evidence type="ECO:0000313" key="3">
    <source>
        <dbReference type="Proteomes" id="UP000199019"/>
    </source>
</evidence>
<feature type="compositionally biased region" description="Polar residues" evidence="1">
    <location>
        <begin position="1"/>
        <end position="11"/>
    </location>
</feature>
<accession>A0A1H9XT18</accession>
<organism evidence="2 3">
    <name type="scientific">Pedococcus cremeus</name>
    <dbReference type="NCBI Taxonomy" id="587636"/>
    <lineage>
        <taxon>Bacteria</taxon>
        <taxon>Bacillati</taxon>
        <taxon>Actinomycetota</taxon>
        <taxon>Actinomycetes</taxon>
        <taxon>Micrococcales</taxon>
        <taxon>Intrasporangiaceae</taxon>
        <taxon>Pedococcus</taxon>
    </lineage>
</organism>